<sequence>MDWLGRPVRLDDPVGTDLALEIQEELAAGRGLKHPAEHYGEAAIIALASRAQTLRPLMLSDDYNARVAANVRGVRALSIHKLLHLMIKQAKVSVVEAAEFADALHAVGRSPDYTAEELSSGRLGRVGQP</sequence>
<dbReference type="RefSeq" id="WP_233722875.1">
    <property type="nucleotide sequence ID" value="NZ_JAJVCN010000001.1"/>
</dbReference>
<dbReference type="EMBL" id="JAJVCN010000001">
    <property type="protein sequence ID" value="MCE7001822.1"/>
    <property type="molecule type" value="Genomic_DNA"/>
</dbReference>
<accession>A0ABS8Z395</accession>
<evidence type="ECO:0000313" key="1">
    <source>
        <dbReference type="EMBL" id="MCE7001822.1"/>
    </source>
</evidence>
<comment type="caution">
    <text evidence="1">The sequence shown here is derived from an EMBL/GenBank/DDBJ whole genome shotgun (WGS) entry which is preliminary data.</text>
</comment>
<protein>
    <recommendedName>
        <fullName evidence="3">Type II toxin-antitoxin system VapC family toxin</fullName>
    </recommendedName>
</protein>
<organism evidence="1 2">
    <name type="scientific">Kibdelosporangium philippinense</name>
    <dbReference type="NCBI Taxonomy" id="211113"/>
    <lineage>
        <taxon>Bacteria</taxon>
        <taxon>Bacillati</taxon>
        <taxon>Actinomycetota</taxon>
        <taxon>Actinomycetes</taxon>
        <taxon>Pseudonocardiales</taxon>
        <taxon>Pseudonocardiaceae</taxon>
        <taxon>Kibdelosporangium</taxon>
    </lineage>
</organism>
<name>A0ABS8Z395_9PSEU</name>
<keyword evidence="2" id="KW-1185">Reference proteome</keyword>
<gene>
    <name evidence="1" type="ORF">LWC34_03075</name>
</gene>
<evidence type="ECO:0008006" key="3">
    <source>
        <dbReference type="Google" id="ProtNLM"/>
    </source>
</evidence>
<evidence type="ECO:0000313" key="2">
    <source>
        <dbReference type="Proteomes" id="UP001521150"/>
    </source>
</evidence>
<reference evidence="1 2" key="1">
    <citation type="submission" date="2021-12" db="EMBL/GenBank/DDBJ databases">
        <title>Genome sequence of Kibdelosporangium philippinense ATCC 49844.</title>
        <authorList>
            <person name="Fedorov E.A."/>
            <person name="Omeragic M."/>
            <person name="Shalygina K.F."/>
            <person name="Maclea K.S."/>
        </authorList>
    </citation>
    <scope>NUCLEOTIDE SEQUENCE [LARGE SCALE GENOMIC DNA]</scope>
    <source>
        <strain evidence="1 2">ATCC 49844</strain>
    </source>
</reference>
<dbReference type="Proteomes" id="UP001521150">
    <property type="component" value="Unassembled WGS sequence"/>
</dbReference>
<proteinExistence type="predicted"/>